<dbReference type="GO" id="GO:0016740">
    <property type="term" value="F:transferase activity"/>
    <property type="evidence" value="ECO:0007669"/>
    <property type="project" value="UniProtKB-KW"/>
</dbReference>
<organism evidence="1 2">
    <name type="scientific">Haematococcus lacustris</name>
    <name type="common">Green alga</name>
    <name type="synonym">Haematococcus pluvialis</name>
    <dbReference type="NCBI Taxonomy" id="44745"/>
    <lineage>
        <taxon>Eukaryota</taxon>
        <taxon>Viridiplantae</taxon>
        <taxon>Chlorophyta</taxon>
        <taxon>core chlorophytes</taxon>
        <taxon>Chlorophyceae</taxon>
        <taxon>CS clade</taxon>
        <taxon>Chlamydomonadales</taxon>
        <taxon>Haematococcaceae</taxon>
        <taxon>Haematococcus</taxon>
    </lineage>
</organism>
<comment type="caution">
    <text evidence="1">The sequence shown here is derived from an EMBL/GenBank/DDBJ whole genome shotgun (WGS) entry which is preliminary data.</text>
</comment>
<keyword evidence="2" id="KW-1185">Reference proteome</keyword>
<reference evidence="1 2" key="1">
    <citation type="submission" date="2020-02" db="EMBL/GenBank/DDBJ databases">
        <title>Draft genome sequence of Haematococcus lacustris strain NIES-144.</title>
        <authorList>
            <person name="Morimoto D."/>
            <person name="Nakagawa S."/>
            <person name="Yoshida T."/>
            <person name="Sawayama S."/>
        </authorList>
    </citation>
    <scope>NUCLEOTIDE SEQUENCE [LARGE SCALE GENOMIC DNA]</scope>
    <source>
        <strain evidence="1 2">NIES-144</strain>
    </source>
</reference>
<dbReference type="Proteomes" id="UP000485058">
    <property type="component" value="Unassembled WGS sequence"/>
</dbReference>
<accession>A0A699ZKD8</accession>
<sequence length="104" mass="11390">MGPMAFAALNYTQKKAYNVQGLHMQLDAVYAGIGLAAMFNRSIIVPRIACYCDRYVSGTCWRSSRSKEPWRGTGPCPCRTCDHARGVKPATSLLSSVCVMVRGL</sequence>
<dbReference type="EMBL" id="BLLF01002195">
    <property type="protein sequence ID" value="GFH23113.1"/>
    <property type="molecule type" value="Genomic_DNA"/>
</dbReference>
<name>A0A699ZKD8_HAELA</name>
<evidence type="ECO:0000313" key="1">
    <source>
        <dbReference type="EMBL" id="GFH23113.1"/>
    </source>
</evidence>
<dbReference type="AlphaFoldDB" id="A0A699ZKD8"/>
<evidence type="ECO:0000313" key="2">
    <source>
        <dbReference type="Proteomes" id="UP000485058"/>
    </source>
</evidence>
<proteinExistence type="predicted"/>
<protein>
    <submittedName>
        <fullName evidence="1">Glycosyltransferase</fullName>
    </submittedName>
</protein>
<keyword evidence="1" id="KW-0808">Transferase</keyword>
<gene>
    <name evidence="1" type="ORF">HaLaN_20674</name>
</gene>